<feature type="domain" description="S1 motif" evidence="8">
    <location>
        <begin position="754"/>
        <end position="835"/>
    </location>
</feature>
<dbReference type="Pfam" id="PF00773">
    <property type="entry name" value="RNB"/>
    <property type="match status" value="1"/>
</dbReference>
<protein>
    <submittedName>
        <fullName evidence="9">Ribonuclease R</fullName>
        <ecNumber evidence="9">3.1.13.1</ecNumber>
    </submittedName>
</protein>
<keyword evidence="1" id="KW-0963">Cytoplasm</keyword>
<keyword evidence="4" id="KW-0269">Exonuclease</keyword>
<dbReference type="InterPro" id="IPR003029">
    <property type="entry name" value="S1_domain"/>
</dbReference>
<dbReference type="Pfam" id="PF08206">
    <property type="entry name" value="OB_RNB"/>
    <property type="match status" value="1"/>
</dbReference>
<keyword evidence="3 9" id="KW-0378">Hydrolase</keyword>
<keyword evidence="2" id="KW-0540">Nuclease</keyword>
<comment type="caution">
    <text evidence="9">The sequence shown here is derived from an EMBL/GenBank/DDBJ whole genome shotgun (WGS) entry which is preliminary data.</text>
</comment>
<dbReference type="GO" id="GO:0006402">
    <property type="term" value="P:mRNA catabolic process"/>
    <property type="evidence" value="ECO:0007669"/>
    <property type="project" value="TreeGrafter"/>
</dbReference>
<dbReference type="InterPro" id="IPR011129">
    <property type="entry name" value="CSD"/>
</dbReference>
<sequence length="889" mass="98994">MDDRELLRHIERSAGQKAGYKQLVRELGLGGGRERRELLEQLERLTGVGQLVSVDREHWMIRATSVASSPAAKSRALGTRENLVAGRIDLHRDGFGFVRPNRAPGTVAPDEDIFIPPTEINSAMHGDQVLVEVGPTKPDGRRMGRVARVLERRNPTVVGVFHYARKGRRGAWIPGTQPGHLVTPFDSRMSQPILIPEGEELPAATPDTTHRVLGDEALTAAHFDDLEGLVVDVEITAWPTATRPAVGRVVEVLGHPDDFGVDVEMMVRKHQLPRIFPENVLAEARSVAVLDAAEVARREDFRALPIVTIDGETARDFDDAVLVRRFSAAEGGGWELQVHIADVAQYVRPATDLDLEARLRGTSVYFPDRAIPMLPHELSTGICSLKPDEDRLVLSCLMRLDEDARIESFRVTEGVIRSAARMTYTQVHKILEGDAETRAQFAVLTPAFEAMRELAGRMNARRSERGSIDFDLPEPVIEFDGQGQMQGVARAERTWANRLIEEFMLAANECVATWLEDLGVPSLYRIHEQPDPRRVVDFEDAAAAFGYSLGLGALPVKRFQPRGERREQQRRGGNQRDARAVEVPEHIDVTPRMYQKLSARISGKPEERILSYLMLRSLKQARYSEVNEGHFALAAPSYTHFTSPIRRYPDLIVHRIAKALLGAGAPAGVTLAADRHRSPWTHPNETDGNDSHPNPTNGARAASAMRGWTGEPPIPLAELAAIALETSQTERRAAEAERELIEWKKVRFMEDRVGEEFDAMILNPAKFGLFVELKDMFVEGLVPIETLPGDRFSYRENTREIIGAHTGIRYRAGDQVRVVLDRVLAFERKLQFAIIDATLTPALKSSGKKAGKAKVLAKASPAKPGFRPPKDTTRPAGRRKFKAKGRRRK</sequence>
<dbReference type="InterPro" id="IPR050180">
    <property type="entry name" value="RNR_Ribonuclease"/>
</dbReference>
<dbReference type="Gene3D" id="2.40.50.140">
    <property type="entry name" value="Nucleic acid-binding proteins"/>
    <property type="match status" value="2"/>
</dbReference>
<dbReference type="GO" id="GO:0003723">
    <property type="term" value="F:RNA binding"/>
    <property type="evidence" value="ECO:0007669"/>
    <property type="project" value="UniProtKB-KW"/>
</dbReference>
<reference evidence="9" key="1">
    <citation type="submission" date="2009-10" db="EMBL/GenBank/DDBJ databases">
        <title>Diversity of trophic interactions inside an arsenic-rich microbial ecosystem.</title>
        <authorList>
            <person name="Bertin P.N."/>
            <person name="Heinrich-Salmeron A."/>
            <person name="Pelletier E."/>
            <person name="Goulhen-Chollet F."/>
            <person name="Arsene-Ploetze F."/>
            <person name="Gallien S."/>
            <person name="Calteau A."/>
            <person name="Vallenet D."/>
            <person name="Casiot C."/>
            <person name="Chane-Woon-Ming B."/>
            <person name="Giloteaux L."/>
            <person name="Barakat M."/>
            <person name="Bonnefoy V."/>
            <person name="Bruneel O."/>
            <person name="Chandler M."/>
            <person name="Cleiss J."/>
            <person name="Duran R."/>
            <person name="Elbaz-Poulichet F."/>
            <person name="Fonknechten N."/>
            <person name="Lauga B."/>
            <person name="Mornico D."/>
            <person name="Ortet P."/>
            <person name="Schaeffer C."/>
            <person name="Siguier P."/>
            <person name="Alexander Thil Smith A."/>
            <person name="Van Dorsselaer A."/>
            <person name="Weissenbach J."/>
            <person name="Medigue C."/>
            <person name="Le Paslier D."/>
        </authorList>
    </citation>
    <scope>NUCLEOTIDE SEQUENCE</scope>
</reference>
<evidence type="ECO:0000256" key="4">
    <source>
        <dbReference type="ARBA" id="ARBA00022839"/>
    </source>
</evidence>
<accession>E6PYJ0</accession>
<dbReference type="Pfam" id="PF17876">
    <property type="entry name" value="CSD2"/>
    <property type="match status" value="1"/>
</dbReference>
<dbReference type="GO" id="GO:0008859">
    <property type="term" value="F:exoribonuclease II activity"/>
    <property type="evidence" value="ECO:0007669"/>
    <property type="project" value="UniProtKB-EC"/>
</dbReference>
<dbReference type="EMBL" id="CABN01000081">
    <property type="protein sequence ID" value="CBH99999.1"/>
    <property type="molecule type" value="Genomic_DNA"/>
</dbReference>
<evidence type="ECO:0000256" key="3">
    <source>
        <dbReference type="ARBA" id="ARBA00022801"/>
    </source>
</evidence>
<organism evidence="9">
    <name type="scientific">mine drainage metagenome</name>
    <dbReference type="NCBI Taxonomy" id="410659"/>
    <lineage>
        <taxon>unclassified sequences</taxon>
        <taxon>metagenomes</taxon>
        <taxon>ecological metagenomes</taxon>
    </lineage>
</organism>
<dbReference type="PANTHER" id="PTHR23355:SF9">
    <property type="entry name" value="DIS3-LIKE EXONUCLEASE 2"/>
    <property type="match status" value="1"/>
</dbReference>
<gene>
    <name evidence="9" type="ORF">CARN3_0976</name>
</gene>
<keyword evidence="6" id="KW-0175">Coiled coil</keyword>
<evidence type="ECO:0000313" key="9">
    <source>
        <dbReference type="EMBL" id="CBH99999.1"/>
    </source>
</evidence>
<feature type="compositionally biased region" description="Basic residues" evidence="7">
    <location>
        <begin position="876"/>
        <end position="889"/>
    </location>
</feature>
<dbReference type="GO" id="GO:0005829">
    <property type="term" value="C:cytosol"/>
    <property type="evidence" value="ECO:0007669"/>
    <property type="project" value="TreeGrafter"/>
</dbReference>
<dbReference type="HAMAP" id="MF_01895">
    <property type="entry name" value="RNase_R"/>
    <property type="match status" value="1"/>
</dbReference>
<evidence type="ECO:0000259" key="8">
    <source>
        <dbReference type="PROSITE" id="PS50126"/>
    </source>
</evidence>
<evidence type="ECO:0000256" key="1">
    <source>
        <dbReference type="ARBA" id="ARBA00022490"/>
    </source>
</evidence>
<dbReference type="InterPro" id="IPR013223">
    <property type="entry name" value="RNase_B_OB_dom"/>
</dbReference>
<dbReference type="InterPro" id="IPR022966">
    <property type="entry name" value="RNase_II/R_CS"/>
</dbReference>
<dbReference type="PANTHER" id="PTHR23355">
    <property type="entry name" value="RIBONUCLEASE"/>
    <property type="match status" value="1"/>
</dbReference>
<evidence type="ECO:0000256" key="5">
    <source>
        <dbReference type="ARBA" id="ARBA00022884"/>
    </source>
</evidence>
<name>E6PYJ0_9ZZZZ</name>
<feature type="region of interest" description="Disordered" evidence="7">
    <location>
        <begin position="677"/>
        <end position="703"/>
    </location>
</feature>
<dbReference type="PROSITE" id="PS01175">
    <property type="entry name" value="RIBONUCLEASE_II"/>
    <property type="match status" value="1"/>
</dbReference>
<dbReference type="Pfam" id="PF00575">
    <property type="entry name" value="S1"/>
    <property type="match status" value="1"/>
</dbReference>
<dbReference type="SMART" id="SM00357">
    <property type="entry name" value="CSP"/>
    <property type="match status" value="1"/>
</dbReference>
<proteinExistence type="inferred from homology"/>
<feature type="region of interest" description="Disordered" evidence="7">
    <location>
        <begin position="846"/>
        <end position="889"/>
    </location>
</feature>
<dbReference type="PROSITE" id="PS50126">
    <property type="entry name" value="S1"/>
    <property type="match status" value="1"/>
</dbReference>
<feature type="region of interest" description="Disordered" evidence="7">
    <location>
        <begin position="561"/>
        <end position="580"/>
    </location>
</feature>
<dbReference type="InterPro" id="IPR001900">
    <property type="entry name" value="RNase_II/R"/>
</dbReference>
<evidence type="ECO:0000256" key="7">
    <source>
        <dbReference type="SAM" id="MobiDB-lite"/>
    </source>
</evidence>
<dbReference type="SMART" id="SM00955">
    <property type="entry name" value="RNB"/>
    <property type="match status" value="1"/>
</dbReference>
<evidence type="ECO:0000256" key="6">
    <source>
        <dbReference type="SAM" id="Coils"/>
    </source>
</evidence>
<dbReference type="SUPFAM" id="SSF50249">
    <property type="entry name" value="Nucleic acid-binding proteins"/>
    <property type="match status" value="3"/>
</dbReference>
<dbReference type="InterPro" id="IPR012340">
    <property type="entry name" value="NA-bd_OB-fold"/>
</dbReference>
<dbReference type="EC" id="3.1.13.1" evidence="9"/>
<keyword evidence="5" id="KW-0694">RNA-binding</keyword>
<dbReference type="AlphaFoldDB" id="E6PYJ0"/>
<dbReference type="InterPro" id="IPR040476">
    <property type="entry name" value="CSD2"/>
</dbReference>
<feature type="coiled-coil region" evidence="6">
    <location>
        <begin position="719"/>
        <end position="746"/>
    </location>
</feature>
<dbReference type="CDD" id="cd04471">
    <property type="entry name" value="S1_RNase_R"/>
    <property type="match status" value="1"/>
</dbReference>
<evidence type="ECO:0000256" key="2">
    <source>
        <dbReference type="ARBA" id="ARBA00022722"/>
    </source>
</evidence>
<dbReference type="InterPro" id="IPR011805">
    <property type="entry name" value="RNase_R"/>
</dbReference>